<evidence type="ECO:0000256" key="2">
    <source>
        <dbReference type="ARBA" id="ARBA00022801"/>
    </source>
</evidence>
<dbReference type="EMBL" id="CP063189">
    <property type="protein sequence ID" value="WCZ32591.1"/>
    <property type="molecule type" value="Genomic_DNA"/>
</dbReference>
<dbReference type="Pfam" id="PF00557">
    <property type="entry name" value="Peptidase_M24"/>
    <property type="match status" value="1"/>
</dbReference>
<evidence type="ECO:0000313" key="6">
    <source>
        <dbReference type="Proteomes" id="UP001220064"/>
    </source>
</evidence>
<dbReference type="SUPFAM" id="SSF55920">
    <property type="entry name" value="Creatinase/aminopeptidase"/>
    <property type="match status" value="1"/>
</dbReference>
<dbReference type="InterPro" id="IPR000587">
    <property type="entry name" value="Creatinase_N"/>
</dbReference>
<dbReference type="GO" id="GO:0102009">
    <property type="term" value="F:proline dipeptidase activity"/>
    <property type="evidence" value="ECO:0007669"/>
    <property type="project" value="UniProtKB-EC"/>
</dbReference>
<dbReference type="InterPro" id="IPR050659">
    <property type="entry name" value="Peptidase_M24B"/>
</dbReference>
<dbReference type="PANTHER" id="PTHR46112:SF3">
    <property type="entry name" value="AMINOPEPTIDASE YPDF"/>
    <property type="match status" value="1"/>
</dbReference>
<organism evidence="5 6">
    <name type="scientific">Corynebacterium massiliense DSM 45435</name>
    <dbReference type="NCBI Taxonomy" id="1121364"/>
    <lineage>
        <taxon>Bacteria</taxon>
        <taxon>Bacillati</taxon>
        <taxon>Actinomycetota</taxon>
        <taxon>Actinomycetes</taxon>
        <taxon>Mycobacteriales</taxon>
        <taxon>Corynebacteriaceae</taxon>
        <taxon>Corynebacterium</taxon>
    </lineage>
</organism>
<dbReference type="RefSeq" id="WP_022862065.1">
    <property type="nucleotide sequence ID" value="NZ_ATVG01000001.1"/>
</dbReference>
<accession>A0ABY7U875</accession>
<keyword evidence="5" id="KW-0645">Protease</keyword>
<keyword evidence="5" id="KW-0224">Dipeptidase</keyword>
<dbReference type="PANTHER" id="PTHR46112">
    <property type="entry name" value="AMINOPEPTIDASE"/>
    <property type="match status" value="1"/>
</dbReference>
<dbReference type="PROSITE" id="PS00491">
    <property type="entry name" value="PROLINE_PEPTIDASE"/>
    <property type="match status" value="1"/>
</dbReference>
<dbReference type="InterPro" id="IPR029149">
    <property type="entry name" value="Creatin/AminoP/Spt16_N"/>
</dbReference>
<evidence type="ECO:0000259" key="4">
    <source>
        <dbReference type="Pfam" id="PF01321"/>
    </source>
</evidence>
<dbReference type="InterPro" id="IPR001714">
    <property type="entry name" value="Pept_M24_MAP"/>
</dbReference>
<dbReference type="CDD" id="cd01092">
    <property type="entry name" value="APP-like"/>
    <property type="match status" value="1"/>
</dbReference>
<dbReference type="Proteomes" id="UP001220064">
    <property type="component" value="Chromosome"/>
</dbReference>
<protein>
    <submittedName>
        <fullName evidence="5">Xaa-Pro dipeptidase</fullName>
        <ecNumber evidence="5">3.4.13.9</ecNumber>
    </submittedName>
</protein>
<proteinExistence type="predicted"/>
<reference evidence="5 6" key="1">
    <citation type="submission" date="2020-10" db="EMBL/GenBank/DDBJ databases">
        <title>Complete genome sequence of Corynebacterium massiliense DSM 45435, type strain of Corynebacterium massiliense.</title>
        <authorList>
            <person name="Busche T."/>
            <person name="Kalinowski J."/>
            <person name="Ruckert C."/>
        </authorList>
    </citation>
    <scope>NUCLEOTIDE SEQUENCE [LARGE SCALE GENOMIC DNA]</scope>
    <source>
        <strain evidence="5 6">DSM 45435</strain>
    </source>
</reference>
<dbReference type="Pfam" id="PF01321">
    <property type="entry name" value="Creatinase_N"/>
    <property type="match status" value="1"/>
</dbReference>
<dbReference type="InterPro" id="IPR000994">
    <property type="entry name" value="Pept_M24"/>
</dbReference>
<dbReference type="InterPro" id="IPR036005">
    <property type="entry name" value="Creatinase/aminopeptidase-like"/>
</dbReference>
<evidence type="ECO:0000256" key="1">
    <source>
        <dbReference type="ARBA" id="ARBA00022723"/>
    </source>
</evidence>
<sequence>MALADTRFSNRRRALAAELAGQRIDALLVTNLLHVRYLTNFSGSNSALLLRKDAGADIATDGRYATQIRHEVPDIEPVITRSLITELLALLDGDDYWRVGVEADHLSYNEYQRLQKAVPERVTLVPLSGVVEKGRLVKDETELEVLTEVARIANDAFDELVAAGEIRAGRTEREVAADLEYRMRVKGSDGESFDTIVASGSNSSRPHHGVSDRCIGDGELVTLDFGAIIDGYNSDMTRTVAVGEPGEKAREIYNVVLESQLAGVAAATAGTALADVDAACRDVINKAGYGDYFVHSTGHGVGIDVHEGPAAARTGKGELAPGMTLTIEPGIYLPGEFGVRIEDTLIITDGAPQIITPTSKELRVL</sequence>
<dbReference type="Gene3D" id="3.40.350.10">
    <property type="entry name" value="Creatinase/prolidase N-terminal domain"/>
    <property type="match status" value="1"/>
</dbReference>
<feature type="domain" description="Peptidase M24" evidence="3">
    <location>
        <begin position="146"/>
        <end position="349"/>
    </location>
</feature>
<evidence type="ECO:0000259" key="3">
    <source>
        <dbReference type="Pfam" id="PF00557"/>
    </source>
</evidence>
<name>A0ABY7U875_9CORY</name>
<dbReference type="EC" id="3.4.13.9" evidence="5"/>
<dbReference type="Gene3D" id="3.90.230.10">
    <property type="entry name" value="Creatinase/methionine aminopeptidase superfamily"/>
    <property type="match status" value="1"/>
</dbReference>
<dbReference type="SUPFAM" id="SSF53092">
    <property type="entry name" value="Creatinase/prolidase N-terminal domain"/>
    <property type="match status" value="1"/>
</dbReference>
<keyword evidence="1" id="KW-0479">Metal-binding</keyword>
<gene>
    <name evidence="5" type="primary">pepQ2</name>
    <name evidence="5" type="ORF">CMASS_05750</name>
</gene>
<evidence type="ECO:0000313" key="5">
    <source>
        <dbReference type="EMBL" id="WCZ32591.1"/>
    </source>
</evidence>
<keyword evidence="2 5" id="KW-0378">Hydrolase</keyword>
<keyword evidence="6" id="KW-1185">Reference proteome</keyword>
<feature type="domain" description="Creatinase N-terminal" evidence="4">
    <location>
        <begin position="11"/>
        <end position="137"/>
    </location>
</feature>
<dbReference type="InterPro" id="IPR001131">
    <property type="entry name" value="Peptidase_M24B_aminopep-P_CS"/>
</dbReference>
<dbReference type="PRINTS" id="PR00599">
    <property type="entry name" value="MAPEPTIDASE"/>
</dbReference>